<dbReference type="EMBL" id="ML994650">
    <property type="protein sequence ID" value="KAF2181957.1"/>
    <property type="molecule type" value="Genomic_DNA"/>
</dbReference>
<dbReference type="GO" id="GO:0030014">
    <property type="term" value="C:CCR4-NOT complex"/>
    <property type="evidence" value="ECO:0007669"/>
    <property type="project" value="InterPro"/>
</dbReference>
<feature type="region of interest" description="Disordered" evidence="1">
    <location>
        <begin position="192"/>
        <end position="220"/>
    </location>
</feature>
<dbReference type="Pfam" id="PF10155">
    <property type="entry name" value="CNOT11"/>
    <property type="match status" value="1"/>
</dbReference>
<name>A0A6A6DQR7_9PEZI</name>
<organism evidence="2 3">
    <name type="scientific">Zopfia rhizophila CBS 207.26</name>
    <dbReference type="NCBI Taxonomy" id="1314779"/>
    <lineage>
        <taxon>Eukaryota</taxon>
        <taxon>Fungi</taxon>
        <taxon>Dikarya</taxon>
        <taxon>Ascomycota</taxon>
        <taxon>Pezizomycotina</taxon>
        <taxon>Dothideomycetes</taxon>
        <taxon>Dothideomycetes incertae sedis</taxon>
        <taxon>Zopfiaceae</taxon>
        <taxon>Zopfia</taxon>
    </lineage>
</organism>
<protein>
    <submittedName>
        <fullName evidence="2">Uncharacterized protein</fullName>
    </submittedName>
</protein>
<evidence type="ECO:0000313" key="2">
    <source>
        <dbReference type="EMBL" id="KAF2181957.1"/>
    </source>
</evidence>
<sequence length="389" mass="43936">MDISATLTAEEIGALSDPERTLEAARELSDKIHGRNRRLDIQPDGVSFEESLRLKNTLDRVEEQAKSEPSWPHLSVLLNCEYQLYKLNQFTPLRHNPFLSHWVEAIQRLANILLRQSSQAKDGGSEPGSLITPAEISLARAELIKALLQSRGTSQFSRLTPTDLYESAVKLQQRTAFKLSPYIRMLEEEGIYEPTSSSSEGQPATSDESQEKSQDAPKLSDAQKWNQTMLARLEHQPDATIPVLTHLPISLPYLDFLTKLLQEQTLQRLSIEPSPLIRDYIQHALRLAEQMGQPPTRDMAEASSGLSVEGEDGEVREGSVGSEHGREAQIRAVKLLLLFIRNLIRKALLPPEDIYFEIQEICVRYVWIREVREFRAFIEEGAGGDQAFV</sequence>
<accession>A0A6A6DQR7</accession>
<feature type="compositionally biased region" description="Basic and acidic residues" evidence="1">
    <location>
        <begin position="313"/>
        <end position="322"/>
    </location>
</feature>
<dbReference type="AlphaFoldDB" id="A0A6A6DQR7"/>
<evidence type="ECO:0000256" key="1">
    <source>
        <dbReference type="SAM" id="MobiDB-lite"/>
    </source>
</evidence>
<reference evidence="2" key="1">
    <citation type="journal article" date="2020" name="Stud. Mycol.">
        <title>101 Dothideomycetes genomes: a test case for predicting lifestyles and emergence of pathogens.</title>
        <authorList>
            <person name="Haridas S."/>
            <person name="Albert R."/>
            <person name="Binder M."/>
            <person name="Bloem J."/>
            <person name="Labutti K."/>
            <person name="Salamov A."/>
            <person name="Andreopoulos B."/>
            <person name="Baker S."/>
            <person name="Barry K."/>
            <person name="Bills G."/>
            <person name="Bluhm B."/>
            <person name="Cannon C."/>
            <person name="Castanera R."/>
            <person name="Culley D."/>
            <person name="Daum C."/>
            <person name="Ezra D."/>
            <person name="Gonzalez J."/>
            <person name="Henrissat B."/>
            <person name="Kuo A."/>
            <person name="Liang C."/>
            <person name="Lipzen A."/>
            <person name="Lutzoni F."/>
            <person name="Magnuson J."/>
            <person name="Mondo S."/>
            <person name="Nolan M."/>
            <person name="Ohm R."/>
            <person name="Pangilinan J."/>
            <person name="Park H.-J."/>
            <person name="Ramirez L."/>
            <person name="Alfaro M."/>
            <person name="Sun H."/>
            <person name="Tritt A."/>
            <person name="Yoshinaga Y."/>
            <person name="Zwiers L.-H."/>
            <person name="Turgeon B."/>
            <person name="Goodwin S."/>
            <person name="Spatafora J."/>
            <person name="Crous P."/>
            <person name="Grigoriev I."/>
        </authorList>
    </citation>
    <scope>NUCLEOTIDE SEQUENCE</scope>
    <source>
        <strain evidence="2">CBS 207.26</strain>
    </source>
</reference>
<feature type="region of interest" description="Disordered" evidence="1">
    <location>
        <begin position="292"/>
        <end position="322"/>
    </location>
</feature>
<dbReference type="Proteomes" id="UP000800200">
    <property type="component" value="Unassembled WGS sequence"/>
</dbReference>
<keyword evidence="3" id="KW-1185">Reference proteome</keyword>
<dbReference type="InterPro" id="IPR019312">
    <property type="entry name" value="CNOT11"/>
</dbReference>
<feature type="compositionally biased region" description="Polar residues" evidence="1">
    <location>
        <begin position="194"/>
        <end position="207"/>
    </location>
</feature>
<gene>
    <name evidence="2" type="ORF">K469DRAFT_587830</name>
</gene>
<proteinExistence type="predicted"/>
<evidence type="ECO:0000313" key="3">
    <source>
        <dbReference type="Proteomes" id="UP000800200"/>
    </source>
</evidence>
<dbReference type="OrthoDB" id="10265389at2759"/>